<dbReference type="PATRIC" id="fig|394096.3.peg.5194"/>
<dbReference type="GO" id="GO:0018169">
    <property type="term" value="F:ribosomal S6-glutamic acid ligase activity"/>
    <property type="evidence" value="ECO:0007669"/>
    <property type="project" value="TreeGrafter"/>
</dbReference>
<dbReference type="OrthoDB" id="583309at2"/>
<dbReference type="PANTHER" id="PTHR21621:SF0">
    <property type="entry name" value="BETA-CITRYLGLUTAMATE SYNTHASE B-RELATED"/>
    <property type="match status" value="1"/>
</dbReference>
<keyword evidence="1" id="KW-0067">ATP-binding</keyword>
<dbReference type="GO" id="GO:0046872">
    <property type="term" value="F:metal ion binding"/>
    <property type="evidence" value="ECO:0007669"/>
    <property type="project" value="InterPro"/>
</dbReference>
<reference evidence="3 4" key="1">
    <citation type="submission" date="2014-04" db="EMBL/GenBank/DDBJ databases">
        <title>Genome assembly of Hyalangium minutum DSM 14724.</title>
        <authorList>
            <person name="Sharma G."/>
            <person name="Subramanian S."/>
        </authorList>
    </citation>
    <scope>NUCLEOTIDE SEQUENCE [LARGE SCALE GENOMIC DNA]</scope>
    <source>
        <strain evidence="3 4">DSM 14724</strain>
    </source>
</reference>
<dbReference type="EMBL" id="JMCB01000010">
    <property type="protein sequence ID" value="KFE66374.1"/>
    <property type="molecule type" value="Genomic_DNA"/>
</dbReference>
<dbReference type="InterPro" id="IPR048936">
    <property type="entry name" value="MvdD-like_ATPgrasp"/>
</dbReference>
<evidence type="ECO:0000259" key="2">
    <source>
        <dbReference type="PROSITE" id="PS50975"/>
    </source>
</evidence>
<dbReference type="Gene3D" id="3.30.470.20">
    <property type="entry name" value="ATP-grasp fold, B domain"/>
    <property type="match status" value="1"/>
</dbReference>
<dbReference type="RefSeq" id="WP_044192188.1">
    <property type="nucleotide sequence ID" value="NZ_JMCB01000010.1"/>
</dbReference>
<organism evidence="3 4">
    <name type="scientific">Hyalangium minutum</name>
    <dbReference type="NCBI Taxonomy" id="394096"/>
    <lineage>
        <taxon>Bacteria</taxon>
        <taxon>Pseudomonadati</taxon>
        <taxon>Myxococcota</taxon>
        <taxon>Myxococcia</taxon>
        <taxon>Myxococcales</taxon>
        <taxon>Cystobacterineae</taxon>
        <taxon>Archangiaceae</taxon>
        <taxon>Hyalangium</taxon>
    </lineage>
</organism>
<dbReference type="PROSITE" id="PS50975">
    <property type="entry name" value="ATP_GRASP"/>
    <property type="match status" value="1"/>
</dbReference>
<proteinExistence type="predicted"/>
<dbReference type="STRING" id="394096.DB31_0847"/>
<keyword evidence="1" id="KW-0547">Nucleotide-binding</keyword>
<evidence type="ECO:0000256" key="1">
    <source>
        <dbReference type="PROSITE-ProRule" id="PRU00409"/>
    </source>
</evidence>
<dbReference type="InterPro" id="IPR011761">
    <property type="entry name" value="ATP-grasp"/>
</dbReference>
<gene>
    <name evidence="3" type="ORF">DB31_0847</name>
</gene>
<name>A0A085WFB1_9BACT</name>
<dbReference type="GO" id="GO:0005737">
    <property type="term" value="C:cytoplasm"/>
    <property type="evidence" value="ECO:0007669"/>
    <property type="project" value="TreeGrafter"/>
</dbReference>
<dbReference type="SUPFAM" id="SSF56059">
    <property type="entry name" value="Glutathione synthetase ATP-binding domain-like"/>
    <property type="match status" value="1"/>
</dbReference>
<accession>A0A085WFB1</accession>
<keyword evidence="4" id="KW-1185">Reference proteome</keyword>
<dbReference type="Proteomes" id="UP000028725">
    <property type="component" value="Unassembled WGS sequence"/>
</dbReference>
<dbReference type="GO" id="GO:0009432">
    <property type="term" value="P:SOS response"/>
    <property type="evidence" value="ECO:0007669"/>
    <property type="project" value="TreeGrafter"/>
</dbReference>
<dbReference type="AlphaFoldDB" id="A0A085WFB1"/>
<dbReference type="PANTHER" id="PTHR21621">
    <property type="entry name" value="RIBOSOMAL PROTEIN S6 MODIFICATION PROTEIN"/>
    <property type="match status" value="1"/>
</dbReference>
<protein>
    <recommendedName>
        <fullName evidence="2">ATP-grasp domain-containing protein</fullName>
    </recommendedName>
</protein>
<feature type="domain" description="ATP-grasp" evidence="2">
    <location>
        <begin position="127"/>
        <end position="318"/>
    </location>
</feature>
<sequence>MTVLIVTRSLDNDAPLAVAQAVEARGARAYRFDTDLFPTELRVVLDEGGGGRISGPEGRLELSEVSAVWYRRSATGARIPQGLEPQLRQPSVEESRRVVHGMLAALGAFQLDTIECVRRAEHKPLQLELARALGLEVPRTLTTNDPEAVRAFAERCPGGVVTKMMSSFAVYDPQGQEQVVFTTPLRPEDLEDLEGLDLCPMTFQERITKALELRVTVVGTQVMAAAVDSQALPGAREDWRRKGLELIGAWQPYTLPEPVRVRILALMDALGLNYGAFDFIVTPEGRHVFLEVNPSGEFLWLMQRPGLPIADALADVLVGRAPRRFEPPPLTGAADAGGSAWR</sequence>
<evidence type="ECO:0000313" key="4">
    <source>
        <dbReference type="Proteomes" id="UP000028725"/>
    </source>
</evidence>
<comment type="caution">
    <text evidence="3">The sequence shown here is derived from an EMBL/GenBank/DDBJ whole genome shotgun (WGS) entry which is preliminary data.</text>
</comment>
<dbReference type="GO" id="GO:0005524">
    <property type="term" value="F:ATP binding"/>
    <property type="evidence" value="ECO:0007669"/>
    <property type="project" value="UniProtKB-UniRule"/>
</dbReference>
<evidence type="ECO:0000313" key="3">
    <source>
        <dbReference type="EMBL" id="KFE66374.1"/>
    </source>
</evidence>
<dbReference type="Pfam" id="PF21068">
    <property type="entry name" value="ATPgraspMvdD"/>
    <property type="match status" value="1"/>
</dbReference>